<evidence type="ECO:0000259" key="1">
    <source>
        <dbReference type="Pfam" id="PF03781"/>
    </source>
</evidence>
<dbReference type="GO" id="GO:0120147">
    <property type="term" value="F:formylglycine-generating oxidase activity"/>
    <property type="evidence" value="ECO:0007669"/>
    <property type="project" value="TreeGrafter"/>
</dbReference>
<evidence type="ECO:0000313" key="3">
    <source>
        <dbReference type="Proteomes" id="UP000466307"/>
    </source>
</evidence>
<feature type="domain" description="Sulfatase-modifying factor enzyme-like" evidence="1">
    <location>
        <begin position="2"/>
        <end position="276"/>
    </location>
</feature>
<dbReference type="Proteomes" id="UP000466307">
    <property type="component" value="Unassembled WGS sequence"/>
</dbReference>
<reference evidence="2 3" key="1">
    <citation type="submission" date="2020-01" db="EMBL/GenBank/DDBJ databases">
        <title>Investigation of new actinobacteria for the biodesulphurisation of diesel fuel.</title>
        <authorList>
            <person name="Athi Narayanan S.M."/>
        </authorList>
    </citation>
    <scope>NUCLEOTIDE SEQUENCE [LARGE SCALE GENOMIC DNA]</scope>
    <source>
        <strain evidence="2 3">213E</strain>
    </source>
</reference>
<organism evidence="2 3">
    <name type="scientific">Gordonia desulfuricans</name>
    <dbReference type="NCBI Taxonomy" id="89051"/>
    <lineage>
        <taxon>Bacteria</taxon>
        <taxon>Bacillati</taxon>
        <taxon>Actinomycetota</taxon>
        <taxon>Actinomycetes</taxon>
        <taxon>Mycobacteriales</taxon>
        <taxon>Gordoniaceae</taxon>
        <taxon>Gordonia</taxon>
    </lineage>
</organism>
<dbReference type="SUPFAM" id="SSF56436">
    <property type="entry name" value="C-type lectin-like"/>
    <property type="match status" value="1"/>
</dbReference>
<dbReference type="InterPro" id="IPR051043">
    <property type="entry name" value="Sulfatase_Mod_Factor_Kinase"/>
</dbReference>
<protein>
    <submittedName>
        <fullName evidence="2">Formylglycine-generating enzyme family protein</fullName>
    </submittedName>
</protein>
<dbReference type="PANTHER" id="PTHR23150">
    <property type="entry name" value="SULFATASE MODIFYING FACTOR 1, 2"/>
    <property type="match status" value="1"/>
</dbReference>
<dbReference type="InterPro" id="IPR005532">
    <property type="entry name" value="SUMF_dom"/>
</dbReference>
<sequence length="282" mass="30418">MPAGRFRMGDAFDEGYRTDGEVPVHEVMVSGFDIDVTTVTNAAFAAFVADTGYVTDAERFGSSAVFASAVRSGDPDVRPARVPGVPWWADVPGARWDRPFGPASTLDGLGDHPVVHVSHHDAQAYCVWAGRRLPTEAEWEYAARGGLDGARFPWGDEYPSAGDMRCNIFRGTFPDAPDDVVGTMPARSFAPNGYGLYQAVGNVWEWCADRFGVRTYRTDPTAAPVADPTGARRGSARVLRGGSYLCHDSYCRRYRVAARSHNGPDASAGNIGFRTAATVSVT</sequence>
<dbReference type="EMBL" id="JAADZU010000038">
    <property type="protein sequence ID" value="NDK90471.1"/>
    <property type="molecule type" value="Genomic_DNA"/>
</dbReference>
<dbReference type="Gene3D" id="3.90.1580.10">
    <property type="entry name" value="paralog of FGE (formylglycine-generating enzyme)"/>
    <property type="match status" value="1"/>
</dbReference>
<name>A0A7K3LQW7_9ACTN</name>
<proteinExistence type="predicted"/>
<evidence type="ECO:0000313" key="2">
    <source>
        <dbReference type="EMBL" id="NDK90471.1"/>
    </source>
</evidence>
<dbReference type="Pfam" id="PF03781">
    <property type="entry name" value="FGE-sulfatase"/>
    <property type="match status" value="1"/>
</dbReference>
<dbReference type="AlphaFoldDB" id="A0A7K3LQW7"/>
<keyword evidence="3" id="KW-1185">Reference proteome</keyword>
<dbReference type="PANTHER" id="PTHR23150:SF19">
    <property type="entry name" value="FORMYLGLYCINE-GENERATING ENZYME"/>
    <property type="match status" value="1"/>
</dbReference>
<comment type="caution">
    <text evidence="2">The sequence shown here is derived from an EMBL/GenBank/DDBJ whole genome shotgun (WGS) entry which is preliminary data.</text>
</comment>
<accession>A0A7K3LQW7</accession>
<dbReference type="InterPro" id="IPR016187">
    <property type="entry name" value="CTDL_fold"/>
</dbReference>
<gene>
    <name evidence="2" type="ORF">GYA93_12910</name>
</gene>
<dbReference type="InterPro" id="IPR042095">
    <property type="entry name" value="SUMF_sf"/>
</dbReference>